<keyword evidence="6" id="KW-1185">Reference proteome</keyword>
<keyword evidence="1" id="KW-1015">Disulfide bond</keyword>
<dbReference type="CDD" id="cd00055">
    <property type="entry name" value="EGF_Lam"/>
    <property type="match status" value="1"/>
</dbReference>
<feature type="region of interest" description="Disordered" evidence="3">
    <location>
        <begin position="1"/>
        <end position="33"/>
    </location>
</feature>
<reference evidence="5 6" key="1">
    <citation type="submission" date="2021-04" db="EMBL/GenBank/DDBJ databases">
        <authorList>
            <person name="De Guttry C."/>
            <person name="Zahm M."/>
            <person name="Klopp C."/>
            <person name="Cabau C."/>
            <person name="Louis A."/>
            <person name="Berthelot C."/>
            <person name="Parey E."/>
            <person name="Roest Crollius H."/>
            <person name="Montfort J."/>
            <person name="Robinson-Rechavi M."/>
            <person name="Bucao C."/>
            <person name="Bouchez O."/>
            <person name="Gislard M."/>
            <person name="Lluch J."/>
            <person name="Milhes M."/>
            <person name="Lampietro C."/>
            <person name="Lopez Roques C."/>
            <person name="Donnadieu C."/>
            <person name="Braasch I."/>
            <person name="Desvignes T."/>
            <person name="Postlethwait J."/>
            <person name="Bobe J."/>
            <person name="Wedekind C."/>
            <person name="Guiguen Y."/>
        </authorList>
    </citation>
    <scope>NUCLEOTIDE SEQUENCE [LARGE SCALE GENOMIC DNA]</scope>
    <source>
        <strain evidence="5">Cs_M1</strain>
        <tissue evidence="5">Blood</tissue>
    </source>
</reference>
<organism evidence="5 6">
    <name type="scientific">Coregonus suidteri</name>
    <dbReference type="NCBI Taxonomy" id="861788"/>
    <lineage>
        <taxon>Eukaryota</taxon>
        <taxon>Metazoa</taxon>
        <taxon>Chordata</taxon>
        <taxon>Craniata</taxon>
        <taxon>Vertebrata</taxon>
        <taxon>Euteleostomi</taxon>
        <taxon>Actinopterygii</taxon>
        <taxon>Neopterygii</taxon>
        <taxon>Teleostei</taxon>
        <taxon>Protacanthopterygii</taxon>
        <taxon>Salmoniformes</taxon>
        <taxon>Salmonidae</taxon>
        <taxon>Coregoninae</taxon>
        <taxon>Coregonus</taxon>
    </lineage>
</organism>
<evidence type="ECO:0000313" key="6">
    <source>
        <dbReference type="Proteomes" id="UP001356427"/>
    </source>
</evidence>
<dbReference type="GO" id="GO:0009887">
    <property type="term" value="P:animal organ morphogenesis"/>
    <property type="evidence" value="ECO:0007669"/>
    <property type="project" value="TreeGrafter"/>
</dbReference>
<dbReference type="Pfam" id="PF00053">
    <property type="entry name" value="EGF_laminin"/>
    <property type="match status" value="1"/>
</dbReference>
<dbReference type="SUPFAM" id="SSF57196">
    <property type="entry name" value="EGF/Laminin"/>
    <property type="match status" value="1"/>
</dbReference>
<evidence type="ECO:0000259" key="4">
    <source>
        <dbReference type="Pfam" id="PF00053"/>
    </source>
</evidence>
<accession>A0AAN8LV21</accession>
<dbReference type="GO" id="GO:0009888">
    <property type="term" value="P:tissue development"/>
    <property type="evidence" value="ECO:0007669"/>
    <property type="project" value="TreeGrafter"/>
</dbReference>
<comment type="caution">
    <text evidence="5">The sequence shown here is derived from an EMBL/GenBank/DDBJ whole genome shotgun (WGS) entry which is preliminary data.</text>
</comment>
<dbReference type="Proteomes" id="UP001356427">
    <property type="component" value="Unassembled WGS sequence"/>
</dbReference>
<dbReference type="FunFam" id="2.10.25.10:FF:001161">
    <property type="entry name" value="Netrin-G2"/>
    <property type="match status" value="1"/>
</dbReference>
<dbReference type="InterPro" id="IPR002049">
    <property type="entry name" value="LE_dom"/>
</dbReference>
<feature type="compositionally biased region" description="Pro residues" evidence="3">
    <location>
        <begin position="1"/>
        <end position="12"/>
    </location>
</feature>
<proteinExistence type="predicted"/>
<dbReference type="Gene3D" id="2.10.25.10">
    <property type="entry name" value="Laminin"/>
    <property type="match status" value="1"/>
</dbReference>
<feature type="domain" description="Laminin EGF-like" evidence="4">
    <location>
        <begin position="33"/>
        <end position="69"/>
    </location>
</feature>
<feature type="region of interest" description="Disordered" evidence="3">
    <location>
        <begin position="69"/>
        <end position="116"/>
    </location>
</feature>
<dbReference type="GO" id="GO:0007409">
    <property type="term" value="P:axonogenesis"/>
    <property type="evidence" value="ECO:0007669"/>
    <property type="project" value="TreeGrafter"/>
</dbReference>
<evidence type="ECO:0000256" key="2">
    <source>
        <dbReference type="ARBA" id="ARBA00023292"/>
    </source>
</evidence>
<feature type="compositionally biased region" description="Low complexity" evidence="3">
    <location>
        <begin position="102"/>
        <end position="113"/>
    </location>
</feature>
<sequence length="149" mass="15497">MPSPARPVPAPRTKPVVRVASPARPVPAPRTKPVCTFREGSLQCDCEHNTTGQDCTRCERGFKAKSWKPGSYLPTPNGSPNTCEAAGTLGTPTTVQPPPTTTPALATTANPPTDQLPTVTTSIEGGRATTVGVSDSQAECLSKRNTGCV</sequence>
<evidence type="ECO:0000256" key="3">
    <source>
        <dbReference type="SAM" id="MobiDB-lite"/>
    </source>
</evidence>
<protein>
    <recommendedName>
        <fullName evidence="4">Laminin EGF-like domain-containing protein</fullName>
    </recommendedName>
</protein>
<gene>
    <name evidence="5" type="ORF">J4Q44_G00161820</name>
</gene>
<dbReference type="PANTHER" id="PTHR10574:SF27">
    <property type="entry name" value="NETRIN-G2"/>
    <property type="match status" value="1"/>
</dbReference>
<dbReference type="AlphaFoldDB" id="A0AAN8LV21"/>
<keyword evidence="2" id="KW-0424">Laminin EGF-like domain</keyword>
<name>A0AAN8LV21_9TELE</name>
<evidence type="ECO:0000313" key="5">
    <source>
        <dbReference type="EMBL" id="KAK6312835.1"/>
    </source>
</evidence>
<evidence type="ECO:0000256" key="1">
    <source>
        <dbReference type="ARBA" id="ARBA00023157"/>
    </source>
</evidence>
<dbReference type="EMBL" id="JAGTTL010000014">
    <property type="protein sequence ID" value="KAK6312835.1"/>
    <property type="molecule type" value="Genomic_DNA"/>
</dbReference>
<dbReference type="PANTHER" id="PTHR10574">
    <property type="entry name" value="NETRIN/LAMININ-RELATED"/>
    <property type="match status" value="1"/>
</dbReference>
<dbReference type="InterPro" id="IPR050440">
    <property type="entry name" value="Laminin/Netrin_ECM"/>
</dbReference>